<dbReference type="RefSeq" id="WP_323218132.1">
    <property type="nucleotide sequence ID" value="NZ_JAYGHT010000080.1"/>
</dbReference>
<dbReference type="InterPro" id="IPR003646">
    <property type="entry name" value="SH3-like_bac-type"/>
</dbReference>
<gene>
    <name evidence="3" type="ORF">VB854_15765</name>
</gene>
<feature type="chain" id="PRO_5045647699" evidence="1">
    <location>
        <begin position="23"/>
        <end position="304"/>
    </location>
</feature>
<organism evidence="3 4">
    <name type="scientific">Limnoraphis robusta CCNP1315</name>
    <dbReference type="NCBI Taxonomy" id="3110306"/>
    <lineage>
        <taxon>Bacteria</taxon>
        <taxon>Bacillati</taxon>
        <taxon>Cyanobacteriota</taxon>
        <taxon>Cyanophyceae</taxon>
        <taxon>Oscillatoriophycideae</taxon>
        <taxon>Oscillatoriales</taxon>
        <taxon>Sirenicapillariaceae</taxon>
        <taxon>Limnoraphis</taxon>
    </lineage>
</organism>
<name>A0ABU5U0F3_9CYAN</name>
<evidence type="ECO:0000313" key="4">
    <source>
        <dbReference type="Proteomes" id="UP001301728"/>
    </source>
</evidence>
<dbReference type="Proteomes" id="UP001301728">
    <property type="component" value="Unassembled WGS sequence"/>
</dbReference>
<dbReference type="Pfam" id="PF08239">
    <property type="entry name" value="SH3_3"/>
    <property type="match status" value="1"/>
</dbReference>
<protein>
    <submittedName>
        <fullName evidence="3">SH3 domain-containing protein</fullName>
    </submittedName>
</protein>
<dbReference type="EMBL" id="JAYGHT010000080">
    <property type="protein sequence ID" value="MEA5520407.1"/>
    <property type="molecule type" value="Genomic_DNA"/>
</dbReference>
<keyword evidence="1" id="KW-0732">Signal</keyword>
<accession>A0ABU5U0F3</accession>
<evidence type="ECO:0000313" key="3">
    <source>
        <dbReference type="EMBL" id="MEA5520407.1"/>
    </source>
</evidence>
<evidence type="ECO:0000259" key="2">
    <source>
        <dbReference type="Pfam" id="PF08239"/>
    </source>
</evidence>
<dbReference type="Gene3D" id="2.30.30.40">
    <property type="entry name" value="SH3 Domains"/>
    <property type="match status" value="1"/>
</dbReference>
<reference evidence="3 4" key="1">
    <citation type="submission" date="2023-12" db="EMBL/GenBank/DDBJ databases">
        <title>Baltic Sea Cyanobacteria.</title>
        <authorList>
            <person name="Delbaje E."/>
            <person name="Fewer D.P."/>
            <person name="Shishido T.K."/>
        </authorList>
    </citation>
    <scope>NUCLEOTIDE SEQUENCE [LARGE SCALE GENOMIC DNA]</scope>
    <source>
        <strain evidence="3 4">CCNP 1315</strain>
    </source>
</reference>
<proteinExistence type="predicted"/>
<feature type="domain" description="SH3b" evidence="2">
    <location>
        <begin position="58"/>
        <end position="113"/>
    </location>
</feature>
<evidence type="ECO:0000256" key="1">
    <source>
        <dbReference type="SAM" id="SignalP"/>
    </source>
</evidence>
<comment type="caution">
    <text evidence="3">The sequence shown here is derived from an EMBL/GenBank/DDBJ whole genome shotgun (WGS) entry which is preliminary data.</text>
</comment>
<sequence>MKIQSVAIGMCCILGLGGVSNAIIDPPAAIAQTNRNRTPRTVSRGEAVLTDRDPDARINLRTEPSWRSRVRGYGVVGERVEVLKETRSSEGQMWYEVKFLNSGEIGWIPGENIRVGTGGSSTGSSGWGESMRLSQRGEGSFSLSGRRDWEIVQVTVNVDNGDQAELGFRLDDNRLIRLSGDVDRRDAYTLVIDLESSGNADASGTVDIEYGANNSISSIFGDGRLDGQPFSISFDGDSRRGNSNDPSREFLGQNIENVVRQLRSQGWKVVETGSGLVKLDRERLGMDIEFNPRTRAVTSVRMID</sequence>
<keyword evidence="4" id="KW-1185">Reference proteome</keyword>
<feature type="signal peptide" evidence="1">
    <location>
        <begin position="1"/>
        <end position="22"/>
    </location>
</feature>